<dbReference type="InterPro" id="IPR050425">
    <property type="entry name" value="NAD(P)_dehydrat-like"/>
</dbReference>
<gene>
    <name evidence="4" type="ORF">K402DRAFT_399194</name>
</gene>
<dbReference type="EMBL" id="ML977225">
    <property type="protein sequence ID" value="KAF1980729.1"/>
    <property type="molecule type" value="Genomic_DNA"/>
</dbReference>
<dbReference type="Pfam" id="PF01370">
    <property type="entry name" value="Epimerase"/>
    <property type="match status" value="1"/>
</dbReference>
<feature type="domain" description="NAD-dependent epimerase/dehydratase" evidence="3">
    <location>
        <begin position="6"/>
        <end position="202"/>
    </location>
</feature>
<comment type="similarity">
    <text evidence="2">Belongs to the NAD(P)-dependent epimerase/dehydratase family. Dihydroflavonol-4-reductase subfamily.</text>
</comment>
<dbReference type="AlphaFoldDB" id="A0A6G1GIZ0"/>
<organism evidence="4 5">
    <name type="scientific">Aulographum hederae CBS 113979</name>
    <dbReference type="NCBI Taxonomy" id="1176131"/>
    <lineage>
        <taxon>Eukaryota</taxon>
        <taxon>Fungi</taxon>
        <taxon>Dikarya</taxon>
        <taxon>Ascomycota</taxon>
        <taxon>Pezizomycotina</taxon>
        <taxon>Dothideomycetes</taxon>
        <taxon>Pleosporomycetidae</taxon>
        <taxon>Aulographales</taxon>
        <taxon>Aulographaceae</taxon>
    </lineage>
</organism>
<dbReference type="InterPro" id="IPR036291">
    <property type="entry name" value="NAD(P)-bd_dom_sf"/>
</dbReference>
<dbReference type="InterPro" id="IPR001509">
    <property type="entry name" value="Epimerase_deHydtase"/>
</dbReference>
<dbReference type="GO" id="GO:0016616">
    <property type="term" value="F:oxidoreductase activity, acting on the CH-OH group of donors, NAD or NADP as acceptor"/>
    <property type="evidence" value="ECO:0007669"/>
    <property type="project" value="TreeGrafter"/>
</dbReference>
<name>A0A6G1GIZ0_9PEZI</name>
<dbReference type="OrthoDB" id="2735536at2759"/>
<dbReference type="Gene3D" id="3.40.50.720">
    <property type="entry name" value="NAD(P)-binding Rossmann-like Domain"/>
    <property type="match status" value="1"/>
</dbReference>
<keyword evidence="1" id="KW-0560">Oxidoreductase</keyword>
<keyword evidence="5" id="KW-1185">Reference proteome</keyword>
<evidence type="ECO:0000256" key="1">
    <source>
        <dbReference type="ARBA" id="ARBA00023002"/>
    </source>
</evidence>
<dbReference type="PANTHER" id="PTHR10366:SF564">
    <property type="entry name" value="STEROL-4-ALPHA-CARBOXYLATE 3-DEHYDROGENASE, DECARBOXYLATING"/>
    <property type="match status" value="1"/>
</dbReference>
<accession>A0A6G1GIZ0</accession>
<dbReference type="PANTHER" id="PTHR10366">
    <property type="entry name" value="NAD DEPENDENT EPIMERASE/DEHYDRATASE"/>
    <property type="match status" value="1"/>
</dbReference>
<evidence type="ECO:0000313" key="5">
    <source>
        <dbReference type="Proteomes" id="UP000800041"/>
    </source>
</evidence>
<evidence type="ECO:0000259" key="3">
    <source>
        <dbReference type="Pfam" id="PF01370"/>
    </source>
</evidence>
<evidence type="ECO:0000256" key="2">
    <source>
        <dbReference type="ARBA" id="ARBA00023445"/>
    </source>
</evidence>
<dbReference type="Proteomes" id="UP000800041">
    <property type="component" value="Unassembled WGS sequence"/>
</dbReference>
<evidence type="ECO:0000313" key="4">
    <source>
        <dbReference type="EMBL" id="KAF1980729.1"/>
    </source>
</evidence>
<proteinExistence type="inferred from homology"/>
<protein>
    <submittedName>
        <fullName evidence="4">NAD(P)-binding protein</fullName>
    </submittedName>
</protein>
<reference evidence="4" key="1">
    <citation type="journal article" date="2020" name="Stud. Mycol.">
        <title>101 Dothideomycetes genomes: a test case for predicting lifestyles and emergence of pathogens.</title>
        <authorList>
            <person name="Haridas S."/>
            <person name="Albert R."/>
            <person name="Binder M."/>
            <person name="Bloem J."/>
            <person name="Labutti K."/>
            <person name="Salamov A."/>
            <person name="Andreopoulos B."/>
            <person name="Baker S."/>
            <person name="Barry K."/>
            <person name="Bills G."/>
            <person name="Bluhm B."/>
            <person name="Cannon C."/>
            <person name="Castanera R."/>
            <person name="Culley D."/>
            <person name="Daum C."/>
            <person name="Ezra D."/>
            <person name="Gonzalez J."/>
            <person name="Henrissat B."/>
            <person name="Kuo A."/>
            <person name="Liang C."/>
            <person name="Lipzen A."/>
            <person name="Lutzoni F."/>
            <person name="Magnuson J."/>
            <person name="Mondo S."/>
            <person name="Nolan M."/>
            <person name="Ohm R."/>
            <person name="Pangilinan J."/>
            <person name="Park H.-J."/>
            <person name="Ramirez L."/>
            <person name="Alfaro M."/>
            <person name="Sun H."/>
            <person name="Tritt A."/>
            <person name="Yoshinaga Y."/>
            <person name="Zwiers L.-H."/>
            <person name="Turgeon B."/>
            <person name="Goodwin S."/>
            <person name="Spatafora J."/>
            <person name="Crous P."/>
            <person name="Grigoriev I."/>
        </authorList>
    </citation>
    <scope>NUCLEOTIDE SEQUENCE</scope>
    <source>
        <strain evidence="4">CBS 113979</strain>
    </source>
</reference>
<dbReference type="SUPFAM" id="SSF51735">
    <property type="entry name" value="NAD(P)-binding Rossmann-fold domains"/>
    <property type="match status" value="1"/>
</dbReference>
<sequence length="345" mass="36949">MAGQLVLITGATGHVGFKAMLVALEAGYHVRAAVRSQAKADALLNNKTLKALNRSAQLSFVVVPDLQSDGAYDDAVKDVTYIIHIASPIMNGDTKPEQYTEFFIKPAVTGTLGMLKSAAKAPSVKRIVVTSSIVAIVPYPPGPDVYNAESRTPSVTEGFSDEFAAYCASKAAALNEAESWMEQNNPSFDIIHVHPSFVEGRDDLVTEAPKAISGTNAVVLGAVLGSESDSAVRPGVSVHNDDVARIHVDSLKPEVPGNTSYIAHWNPAGTLEGTKWEQINEIAAELFPEEVKSGKLPNKGGVKQSIPIKLDSSKTEEVFGFVHKGLKEQVKDVVGWYLELLDQKA</sequence>